<organism evidence="1 2">
    <name type="scientific">Flavobacterium ponti</name>
    <dbReference type="NCBI Taxonomy" id="665133"/>
    <lineage>
        <taxon>Bacteria</taxon>
        <taxon>Pseudomonadati</taxon>
        <taxon>Bacteroidota</taxon>
        <taxon>Flavobacteriia</taxon>
        <taxon>Flavobacteriales</taxon>
        <taxon>Flavobacteriaceae</taxon>
        <taxon>Flavobacterium</taxon>
    </lineage>
</organism>
<dbReference type="EMBL" id="JBHSGW010000027">
    <property type="protein sequence ID" value="MFC4740829.1"/>
    <property type="molecule type" value="Genomic_DNA"/>
</dbReference>
<name>A0ABV9P933_9FLAO</name>
<keyword evidence="2" id="KW-1185">Reference proteome</keyword>
<proteinExistence type="predicted"/>
<evidence type="ECO:0000313" key="1">
    <source>
        <dbReference type="EMBL" id="MFC4740829.1"/>
    </source>
</evidence>
<dbReference type="Proteomes" id="UP001595885">
    <property type="component" value="Unassembled WGS sequence"/>
</dbReference>
<dbReference type="RefSeq" id="WP_379742983.1">
    <property type="nucleotide sequence ID" value="NZ_JBHSGW010000027.1"/>
</dbReference>
<sequence>MRYFVVFLCLFVTSFGFSQTKKDSVAVVEKVKGTVVNIETLLPMNNVHVINTTQVKGTITNGSGEFEIEGVVNDTIIFTYLGFETVKTVITNDWIKNNTTKIKLTEKIYVLEEIKLSQYNLTGYLEVDTKIIPVNDNYRSNISGLLAYYEVGDRSPNALGRVVRSVLNPADFLYNTFSNKSKEMKKLKQMKANDDIRKLLATKYDRETLASLLEISKDDIPLILEKCNYSKDFINSANDLQILDAISGCYEEYKMLKRL</sequence>
<accession>A0ABV9P933</accession>
<gene>
    <name evidence="1" type="ORF">ACFO3U_12570</name>
</gene>
<dbReference type="Pfam" id="PF13715">
    <property type="entry name" value="CarbopepD_reg_2"/>
    <property type="match status" value="1"/>
</dbReference>
<dbReference type="InterPro" id="IPR008969">
    <property type="entry name" value="CarboxyPept-like_regulatory"/>
</dbReference>
<protein>
    <submittedName>
        <fullName evidence="1">Carboxypeptidase-like regulatory domain-containing protein</fullName>
    </submittedName>
</protein>
<dbReference type="SUPFAM" id="SSF49464">
    <property type="entry name" value="Carboxypeptidase regulatory domain-like"/>
    <property type="match status" value="1"/>
</dbReference>
<reference evidence="2" key="1">
    <citation type="journal article" date="2019" name="Int. J. Syst. Evol. Microbiol.">
        <title>The Global Catalogue of Microorganisms (GCM) 10K type strain sequencing project: providing services to taxonomists for standard genome sequencing and annotation.</title>
        <authorList>
            <consortium name="The Broad Institute Genomics Platform"/>
            <consortium name="The Broad Institute Genome Sequencing Center for Infectious Disease"/>
            <person name="Wu L."/>
            <person name="Ma J."/>
        </authorList>
    </citation>
    <scope>NUCLEOTIDE SEQUENCE [LARGE SCALE GENOMIC DNA]</scope>
    <source>
        <strain evidence="2">CCUG 50349</strain>
    </source>
</reference>
<evidence type="ECO:0000313" key="2">
    <source>
        <dbReference type="Proteomes" id="UP001595885"/>
    </source>
</evidence>
<comment type="caution">
    <text evidence="1">The sequence shown here is derived from an EMBL/GenBank/DDBJ whole genome shotgun (WGS) entry which is preliminary data.</text>
</comment>